<gene>
    <name evidence="6" type="ORF">BFN67_11145</name>
</gene>
<dbReference type="InterPro" id="IPR001029">
    <property type="entry name" value="Flagellin_N"/>
</dbReference>
<protein>
    <recommendedName>
        <fullName evidence="3">Flagellin</fullName>
    </recommendedName>
</protein>
<name>A0A1V8RV21_9HYPH</name>
<evidence type="ECO:0000259" key="5">
    <source>
        <dbReference type="Pfam" id="PF00700"/>
    </source>
</evidence>
<evidence type="ECO:0000256" key="2">
    <source>
        <dbReference type="ARBA" id="ARBA00023143"/>
    </source>
</evidence>
<dbReference type="Pfam" id="PF00669">
    <property type="entry name" value="Flagellin_N"/>
    <property type="match status" value="1"/>
</dbReference>
<reference evidence="6 7" key="1">
    <citation type="journal article" date="2016" name="Int. J. Syst. Evol. Microbiol.">
        <title>Pseudaminobacter manganicus sp. nov., isolated from sludge of a manganese mine.</title>
        <authorList>
            <person name="Li J."/>
            <person name="Huang J."/>
            <person name="Liao S."/>
            <person name="Wang G."/>
        </authorList>
    </citation>
    <scope>NUCLEOTIDE SEQUENCE [LARGE SCALE GENOMIC DNA]</scope>
    <source>
        <strain evidence="6 7">JH-7</strain>
    </source>
</reference>
<evidence type="ECO:0000259" key="4">
    <source>
        <dbReference type="Pfam" id="PF00669"/>
    </source>
</evidence>
<dbReference type="Pfam" id="PF00700">
    <property type="entry name" value="Flagellin_C"/>
    <property type="match status" value="1"/>
</dbReference>
<keyword evidence="3" id="KW-0964">Secreted</keyword>
<evidence type="ECO:0000256" key="3">
    <source>
        <dbReference type="RuleBase" id="RU362073"/>
    </source>
</evidence>
<dbReference type="PRINTS" id="PR00207">
    <property type="entry name" value="FLAGELLIN"/>
</dbReference>
<keyword evidence="7" id="KW-1185">Reference proteome</keyword>
<keyword evidence="2 3" id="KW-0975">Bacterial flagellum</keyword>
<sequence length="263" mass="27074">MTSILTNASAMTALQTLNQTNKNLAATQNRIATGQRVSTASDNAAYWSIATTMRSENLALSAVKDTLNLGAAVVDTAYTGLNEAIDLGKQIQSKFVAQAQFASGSAEHTAIANEITALTAQITKIAGSATFQGKNLLATGGDLTLVNGIDSATGAAATTTIAAYDLAGAATSMTDAATTKTALDAMNAAAAKFGTQKSSIESQQRFTKAMMDAIDRGVGALVDADMNEESTRLQALQVQQQLGIQALSIANSSPQSILSLFRG</sequence>
<keyword evidence="6" id="KW-0969">Cilium</keyword>
<dbReference type="EMBL" id="MDET01000003">
    <property type="protein sequence ID" value="OQM77041.1"/>
    <property type="molecule type" value="Genomic_DNA"/>
</dbReference>
<accession>A0A1V8RV21</accession>
<evidence type="ECO:0000313" key="6">
    <source>
        <dbReference type="EMBL" id="OQM77041.1"/>
    </source>
</evidence>
<proteinExistence type="inferred from homology"/>
<comment type="similarity">
    <text evidence="1 3">Belongs to the bacterial flagellin family.</text>
</comment>
<feature type="domain" description="Flagellin C-terminal" evidence="5">
    <location>
        <begin position="179"/>
        <end position="261"/>
    </location>
</feature>
<dbReference type="OrthoDB" id="8328560at2"/>
<dbReference type="GO" id="GO:0005198">
    <property type="term" value="F:structural molecule activity"/>
    <property type="evidence" value="ECO:0007669"/>
    <property type="project" value="UniProtKB-UniRule"/>
</dbReference>
<comment type="subcellular location">
    <subcellularLocation>
        <location evidence="3">Secreted</location>
    </subcellularLocation>
    <subcellularLocation>
        <location evidence="3">Bacterial flagellum</location>
    </subcellularLocation>
</comment>
<dbReference type="AlphaFoldDB" id="A0A1V8RV21"/>
<comment type="caution">
    <text evidence="6">The sequence shown here is derived from an EMBL/GenBank/DDBJ whole genome shotgun (WGS) entry which is preliminary data.</text>
</comment>
<dbReference type="PANTHER" id="PTHR42792">
    <property type="entry name" value="FLAGELLIN"/>
    <property type="match status" value="1"/>
</dbReference>
<dbReference type="InterPro" id="IPR046358">
    <property type="entry name" value="Flagellin_C"/>
</dbReference>
<keyword evidence="6" id="KW-0282">Flagellum</keyword>
<organism evidence="6 7">
    <name type="scientific">Manganibacter manganicus</name>
    <dbReference type="NCBI Taxonomy" id="1873176"/>
    <lineage>
        <taxon>Bacteria</taxon>
        <taxon>Pseudomonadati</taxon>
        <taxon>Pseudomonadota</taxon>
        <taxon>Alphaproteobacteria</taxon>
        <taxon>Hyphomicrobiales</taxon>
        <taxon>Phyllobacteriaceae</taxon>
        <taxon>Manganibacter</taxon>
    </lineage>
</organism>
<evidence type="ECO:0000256" key="1">
    <source>
        <dbReference type="ARBA" id="ARBA00005709"/>
    </source>
</evidence>
<dbReference type="RefSeq" id="WP_080918167.1">
    <property type="nucleotide sequence ID" value="NZ_MDET01000003.1"/>
</dbReference>
<dbReference type="STRING" id="1873176.BFN67_11145"/>
<keyword evidence="6" id="KW-0966">Cell projection</keyword>
<dbReference type="SUPFAM" id="SSF64518">
    <property type="entry name" value="Phase 1 flagellin"/>
    <property type="match status" value="1"/>
</dbReference>
<dbReference type="InterPro" id="IPR001492">
    <property type="entry name" value="Flagellin"/>
</dbReference>
<comment type="function">
    <text evidence="3">Flagellin is the subunit protein which polymerizes to form the filaments of bacterial flagella.</text>
</comment>
<dbReference type="GO" id="GO:0009288">
    <property type="term" value="C:bacterial-type flagellum"/>
    <property type="evidence" value="ECO:0007669"/>
    <property type="project" value="UniProtKB-SubCell"/>
</dbReference>
<dbReference type="Gene3D" id="1.20.1330.10">
    <property type="entry name" value="f41 fragment of flagellin, N-terminal domain"/>
    <property type="match status" value="1"/>
</dbReference>
<feature type="domain" description="Flagellin N-terminal" evidence="4">
    <location>
        <begin position="4"/>
        <end position="138"/>
    </location>
</feature>
<dbReference type="GO" id="GO:0005576">
    <property type="term" value="C:extracellular region"/>
    <property type="evidence" value="ECO:0007669"/>
    <property type="project" value="UniProtKB-SubCell"/>
</dbReference>
<dbReference type="Proteomes" id="UP000191905">
    <property type="component" value="Unassembled WGS sequence"/>
</dbReference>
<evidence type="ECO:0000313" key="7">
    <source>
        <dbReference type="Proteomes" id="UP000191905"/>
    </source>
</evidence>
<dbReference type="PANTHER" id="PTHR42792:SF2">
    <property type="entry name" value="FLAGELLIN"/>
    <property type="match status" value="1"/>
</dbReference>